<dbReference type="InterPro" id="IPR026444">
    <property type="entry name" value="Secre_tail"/>
</dbReference>
<feature type="domain" description="Secretion system C-terminal sorting" evidence="1">
    <location>
        <begin position="103"/>
        <end position="179"/>
    </location>
</feature>
<gene>
    <name evidence="2" type="ORF">SDC9_107716</name>
</gene>
<reference evidence="2" key="1">
    <citation type="submission" date="2019-08" db="EMBL/GenBank/DDBJ databases">
        <authorList>
            <person name="Kucharzyk K."/>
            <person name="Murdoch R.W."/>
            <person name="Higgins S."/>
            <person name="Loffler F."/>
        </authorList>
    </citation>
    <scope>NUCLEOTIDE SEQUENCE</scope>
</reference>
<dbReference type="NCBIfam" id="TIGR04183">
    <property type="entry name" value="Por_Secre_tail"/>
    <property type="match status" value="1"/>
</dbReference>
<dbReference type="EMBL" id="VSSQ01018027">
    <property type="protein sequence ID" value="MPM60862.1"/>
    <property type="molecule type" value="Genomic_DNA"/>
</dbReference>
<sequence length="181" mass="18946">MGFTATIDSIGVTEIQGLPSGFTWAANTATGYFPGGTSGCIGIAGTATAGQTGTYPLLIKVTVSGVVMGMPMTLPDTVNGYKLVIGTVGFGVNDYYSFGVKEMYPNPAADVANIVITNNETSMVNINITDMIGRSVSSSNYRVNAGENNVALNVETLPEGVYFYTVTKGTSSVTRKLIINR</sequence>
<comment type="caution">
    <text evidence="2">The sequence shown here is derived from an EMBL/GenBank/DDBJ whole genome shotgun (WGS) entry which is preliminary data.</text>
</comment>
<proteinExistence type="predicted"/>
<name>A0A645B623_9ZZZZ</name>
<dbReference type="AlphaFoldDB" id="A0A645B623"/>
<dbReference type="Pfam" id="PF18962">
    <property type="entry name" value="Por_Secre_tail"/>
    <property type="match status" value="1"/>
</dbReference>
<protein>
    <recommendedName>
        <fullName evidence="1">Secretion system C-terminal sorting domain-containing protein</fullName>
    </recommendedName>
</protein>
<organism evidence="2">
    <name type="scientific">bioreactor metagenome</name>
    <dbReference type="NCBI Taxonomy" id="1076179"/>
    <lineage>
        <taxon>unclassified sequences</taxon>
        <taxon>metagenomes</taxon>
        <taxon>ecological metagenomes</taxon>
    </lineage>
</organism>
<evidence type="ECO:0000313" key="2">
    <source>
        <dbReference type="EMBL" id="MPM60862.1"/>
    </source>
</evidence>
<evidence type="ECO:0000259" key="1">
    <source>
        <dbReference type="Pfam" id="PF18962"/>
    </source>
</evidence>
<accession>A0A645B623</accession>